<evidence type="ECO:0000313" key="1">
    <source>
        <dbReference type="EMBL" id="DAD88968.1"/>
    </source>
</evidence>
<protein>
    <submittedName>
        <fullName evidence="1">Major capsid protein</fullName>
    </submittedName>
</protein>
<sequence length="284" mass="31669">MSVAKFQQTIWSKAIQKELKTITSLRNHCDFQYEVETKNAKELKILSVTRPTITRYVPGTDLILESLSDSEKVLKLDQYFYFNYQVEDIDKAQSVPGLMENAAREASLGLKEEGDKYVAKLVKAGVEATTNPLASSSAIALTKSNAVEKVELGFAELYKNNVPVSEPLYFEVAPTVFTIYRQALTELSTNNPEILKKGAVGKINNAYVCVENLLPTGKKASTSTTDDVVYNIIRTSKAIAFAEQIEKVEAYRPEKAFQDALKGLYVFGALITRPKEIYVLKTEI</sequence>
<accession>A0A8S5N3B2</accession>
<proteinExistence type="predicted"/>
<dbReference type="EMBL" id="BK015051">
    <property type="protein sequence ID" value="DAD88968.1"/>
    <property type="molecule type" value="Genomic_DNA"/>
</dbReference>
<reference evidence="1" key="1">
    <citation type="journal article" date="2021" name="Proc. Natl. Acad. Sci. U.S.A.">
        <title>A Catalog of Tens of Thousands of Viruses from Human Metagenomes Reveals Hidden Associations with Chronic Diseases.</title>
        <authorList>
            <person name="Tisza M.J."/>
            <person name="Buck C.B."/>
        </authorList>
    </citation>
    <scope>NUCLEOTIDE SEQUENCE</scope>
    <source>
        <strain evidence="1">Ct96L1</strain>
    </source>
</reference>
<name>A0A8S5N3B2_9CAUD</name>
<organism evidence="1">
    <name type="scientific">Myoviridae sp. ct96L1</name>
    <dbReference type="NCBI Taxonomy" id="2826623"/>
    <lineage>
        <taxon>Viruses</taxon>
        <taxon>Duplodnaviria</taxon>
        <taxon>Heunggongvirae</taxon>
        <taxon>Uroviricota</taxon>
        <taxon>Caudoviricetes</taxon>
    </lineage>
</organism>